<dbReference type="PRINTS" id="PR00171">
    <property type="entry name" value="SUGRTRNSPORT"/>
</dbReference>
<dbReference type="OMA" id="AMAFCFI"/>
<dbReference type="GO" id="GO:0022857">
    <property type="term" value="F:transmembrane transporter activity"/>
    <property type="evidence" value="ECO:0007669"/>
    <property type="project" value="InterPro"/>
</dbReference>
<keyword evidence="5" id="KW-1003">Cell membrane</keyword>
<feature type="transmembrane region" description="Helical" evidence="19">
    <location>
        <begin position="75"/>
        <end position="92"/>
    </location>
</feature>
<evidence type="ECO:0000256" key="17">
    <source>
        <dbReference type="RuleBase" id="RU003346"/>
    </source>
</evidence>
<evidence type="ECO:0000256" key="14">
    <source>
        <dbReference type="ARBA" id="ARBA00044668"/>
    </source>
</evidence>
<evidence type="ECO:0000259" key="20">
    <source>
        <dbReference type="PROSITE" id="PS50850"/>
    </source>
</evidence>
<feature type="transmembrane region" description="Helical" evidence="19">
    <location>
        <begin position="313"/>
        <end position="334"/>
    </location>
</feature>
<evidence type="ECO:0000256" key="10">
    <source>
        <dbReference type="ARBA" id="ARBA00044637"/>
    </source>
</evidence>
<feature type="transmembrane region" description="Helical" evidence="19">
    <location>
        <begin position="128"/>
        <end position="152"/>
    </location>
</feature>
<evidence type="ECO:0000256" key="6">
    <source>
        <dbReference type="ARBA" id="ARBA00022597"/>
    </source>
</evidence>
<evidence type="ECO:0000256" key="18">
    <source>
        <dbReference type="SAM" id="MobiDB-lite"/>
    </source>
</evidence>
<keyword evidence="7 19" id="KW-0812">Transmembrane</keyword>
<dbReference type="InterPro" id="IPR036259">
    <property type="entry name" value="MFS_trans_sf"/>
</dbReference>
<comment type="catalytic activity">
    <reaction evidence="10">
        <text>D-galactose(in) = D-galactose(out)</text>
        <dbReference type="Rhea" id="RHEA:34915"/>
        <dbReference type="ChEBI" id="CHEBI:4139"/>
    </reaction>
    <physiologicalReaction direction="right-to-left" evidence="10">
        <dbReference type="Rhea" id="RHEA:34917"/>
    </physiologicalReaction>
</comment>
<evidence type="ECO:0000256" key="4">
    <source>
        <dbReference type="ARBA" id="ARBA00022448"/>
    </source>
</evidence>
<evidence type="ECO:0000256" key="3">
    <source>
        <dbReference type="ARBA" id="ARBA00011738"/>
    </source>
</evidence>
<accession>A0A067C239</accession>
<comment type="subunit">
    <text evidence="3">Homodimer.</text>
</comment>
<protein>
    <recommendedName>
        <fullName evidence="16">Hexose transporter 1</fullName>
    </recommendedName>
</protein>
<comment type="similarity">
    <text evidence="2 17">Belongs to the major facilitator superfamily. Sugar transporter (TC 2.A.1.1) family.</text>
</comment>
<comment type="catalytic activity">
    <reaction evidence="12">
        <text>D-xylose(out) = D-xylose(in)</text>
        <dbReference type="Rhea" id="RHEA:78427"/>
        <dbReference type="ChEBI" id="CHEBI:53455"/>
    </reaction>
    <physiologicalReaction direction="left-to-right" evidence="12">
        <dbReference type="Rhea" id="RHEA:78428"/>
    </physiologicalReaction>
</comment>
<evidence type="ECO:0000313" key="21">
    <source>
        <dbReference type="EMBL" id="KDO20621.1"/>
    </source>
</evidence>
<comment type="catalytic activity">
    <reaction evidence="14">
        <text>D-glucosamine(out) = D-glucosamine(in)</text>
        <dbReference type="Rhea" id="RHEA:78423"/>
        <dbReference type="ChEBI" id="CHEBI:58723"/>
    </reaction>
    <physiologicalReaction direction="left-to-right" evidence="14">
        <dbReference type="Rhea" id="RHEA:78424"/>
    </physiologicalReaction>
</comment>
<evidence type="ECO:0000256" key="11">
    <source>
        <dbReference type="ARBA" id="ARBA00044648"/>
    </source>
</evidence>
<keyword evidence="6" id="KW-0762">Sugar transport</keyword>
<evidence type="ECO:0000256" key="2">
    <source>
        <dbReference type="ARBA" id="ARBA00010992"/>
    </source>
</evidence>
<dbReference type="InterPro" id="IPR005828">
    <property type="entry name" value="MFS_sugar_transport-like"/>
</dbReference>
<feature type="transmembrane region" description="Helical" evidence="19">
    <location>
        <begin position="164"/>
        <end position="184"/>
    </location>
</feature>
<evidence type="ECO:0000256" key="7">
    <source>
        <dbReference type="ARBA" id="ARBA00022692"/>
    </source>
</evidence>
<dbReference type="Proteomes" id="UP000030745">
    <property type="component" value="Unassembled WGS sequence"/>
</dbReference>
<dbReference type="GO" id="GO:0005886">
    <property type="term" value="C:plasma membrane"/>
    <property type="evidence" value="ECO:0007669"/>
    <property type="project" value="UniProtKB-SubCell"/>
</dbReference>
<dbReference type="EMBL" id="KK583307">
    <property type="protein sequence ID" value="KDO20621.1"/>
    <property type="molecule type" value="Genomic_DNA"/>
</dbReference>
<reference evidence="21 22" key="1">
    <citation type="journal article" date="2013" name="PLoS Genet.">
        <title>Distinctive expansion of potential virulence genes in the genome of the oomycete fish pathogen Saprolegnia parasitica.</title>
        <authorList>
            <person name="Jiang R.H."/>
            <person name="de Bruijn I."/>
            <person name="Haas B.J."/>
            <person name="Belmonte R."/>
            <person name="Lobach L."/>
            <person name="Christie J."/>
            <person name="van den Ackerveken G."/>
            <person name="Bottin A."/>
            <person name="Bulone V."/>
            <person name="Diaz-Moreno S.M."/>
            <person name="Dumas B."/>
            <person name="Fan L."/>
            <person name="Gaulin E."/>
            <person name="Govers F."/>
            <person name="Grenville-Briggs L.J."/>
            <person name="Horner N.R."/>
            <person name="Levin J.Z."/>
            <person name="Mammella M."/>
            <person name="Meijer H.J."/>
            <person name="Morris P."/>
            <person name="Nusbaum C."/>
            <person name="Oome S."/>
            <person name="Phillips A.J."/>
            <person name="van Rooyen D."/>
            <person name="Rzeszutek E."/>
            <person name="Saraiva M."/>
            <person name="Secombes C.J."/>
            <person name="Seidl M.F."/>
            <person name="Snel B."/>
            <person name="Stassen J.H."/>
            <person name="Sykes S."/>
            <person name="Tripathy S."/>
            <person name="van den Berg H."/>
            <person name="Vega-Arreguin J.C."/>
            <person name="Wawra S."/>
            <person name="Young S.K."/>
            <person name="Zeng Q."/>
            <person name="Dieguez-Uribeondo J."/>
            <person name="Russ C."/>
            <person name="Tyler B.M."/>
            <person name="van West P."/>
        </authorList>
    </citation>
    <scope>NUCLEOTIDE SEQUENCE [LARGE SCALE GENOMIC DNA]</scope>
    <source>
        <strain evidence="21 22">CBS 223.65</strain>
    </source>
</reference>
<dbReference type="Gene3D" id="1.20.1250.20">
    <property type="entry name" value="MFS general substrate transporter like domains"/>
    <property type="match status" value="1"/>
</dbReference>
<evidence type="ECO:0000256" key="5">
    <source>
        <dbReference type="ARBA" id="ARBA00022475"/>
    </source>
</evidence>
<keyword evidence="8 19" id="KW-1133">Transmembrane helix</keyword>
<feature type="transmembrane region" description="Helical" evidence="19">
    <location>
        <begin position="341"/>
        <end position="364"/>
    </location>
</feature>
<sequence>MEQDLPLRESLLMATEPAPVPTQATSGALKLSAYFIALSSFLWGYGFSVLNVCIAENAAGSILVDFDLSDAEIELASSLVLIGAWVSALLTASMADAYGRRKLLLANNLLFVGGAIACACAKTKGDIYIGRTIIGLACGIVTNVTPILLAEIAPAESRGQITTLHQLMLTIGILGSSVLGYGLVSSVPSGWRYVNAFVAVPALLQVMLMPWVPESPRWLLANGKDEEARTQLVRLRHVVFATDIDVELKQLRHDILADKRTSPTSVSFCGLWVYKRPMLIGSFLVFFQAMTGINTVILYSSKIFHFAGVDEPIMATASVGTINVITTVISVFLVDYCGRKILLLVSSALMALSLGVLSYTLLYLSDKLQGILAVICVLVFVAGFAVGLGAVIWVVLGEITPSAIRTRAMGVFMAISYACNVFVATCTLGIIKALGHGHKDVEKNGIAKLYLICGGLSVLCFLFIAKFVPETKGLSHAHADIDHDKTTYDDDDDGATSRLRVSSDEATLLSSESSRRSRA</sequence>
<dbReference type="OrthoDB" id="6612291at2759"/>
<dbReference type="PROSITE" id="PS00217">
    <property type="entry name" value="SUGAR_TRANSPORT_2"/>
    <property type="match status" value="1"/>
</dbReference>
<feature type="domain" description="Major facilitator superfamily (MFS) profile" evidence="20">
    <location>
        <begin position="32"/>
        <end position="472"/>
    </location>
</feature>
<dbReference type="InterPro" id="IPR020846">
    <property type="entry name" value="MFS_dom"/>
</dbReference>
<feature type="transmembrane region" description="Helical" evidence="19">
    <location>
        <begin position="370"/>
        <end position="396"/>
    </location>
</feature>
<dbReference type="InterPro" id="IPR005829">
    <property type="entry name" value="Sugar_transporter_CS"/>
</dbReference>
<dbReference type="STRING" id="695850.A0A067C239"/>
<dbReference type="PROSITE" id="PS50850">
    <property type="entry name" value="MFS"/>
    <property type="match status" value="1"/>
</dbReference>
<dbReference type="PANTHER" id="PTHR48020:SF12">
    <property type="entry name" value="PROTON MYO-INOSITOL COTRANSPORTER"/>
    <property type="match status" value="1"/>
</dbReference>
<evidence type="ECO:0000256" key="15">
    <source>
        <dbReference type="ARBA" id="ARBA00044710"/>
    </source>
</evidence>
<gene>
    <name evidence="21" type="ORF">SPRG_12978</name>
</gene>
<organism evidence="21 22">
    <name type="scientific">Saprolegnia parasitica (strain CBS 223.65)</name>
    <dbReference type="NCBI Taxonomy" id="695850"/>
    <lineage>
        <taxon>Eukaryota</taxon>
        <taxon>Sar</taxon>
        <taxon>Stramenopiles</taxon>
        <taxon>Oomycota</taxon>
        <taxon>Saprolegniomycetes</taxon>
        <taxon>Saprolegniales</taxon>
        <taxon>Saprolegniaceae</taxon>
        <taxon>Saprolegnia</taxon>
    </lineage>
</organism>
<proteinExistence type="inferred from homology"/>
<dbReference type="InterPro" id="IPR003663">
    <property type="entry name" value="Sugar/inositol_transpt"/>
</dbReference>
<feature type="transmembrane region" description="Helical" evidence="19">
    <location>
        <begin position="408"/>
        <end position="434"/>
    </location>
</feature>
<comment type="catalytic activity">
    <reaction evidence="11">
        <text>D-glucose(out) = D-glucose(in)</text>
        <dbReference type="Rhea" id="RHEA:60376"/>
        <dbReference type="ChEBI" id="CHEBI:4167"/>
    </reaction>
    <physiologicalReaction direction="left-to-right" evidence="11">
        <dbReference type="Rhea" id="RHEA:60377"/>
    </physiologicalReaction>
</comment>
<dbReference type="NCBIfam" id="TIGR00879">
    <property type="entry name" value="SP"/>
    <property type="match status" value="1"/>
</dbReference>
<feature type="transmembrane region" description="Helical" evidence="19">
    <location>
        <begin position="104"/>
        <end position="122"/>
    </location>
</feature>
<dbReference type="KEGG" id="spar:SPRG_12978"/>
<feature type="transmembrane region" description="Helical" evidence="19">
    <location>
        <begin position="446"/>
        <end position="465"/>
    </location>
</feature>
<dbReference type="InterPro" id="IPR050814">
    <property type="entry name" value="Myo-inositol_Transporter"/>
</dbReference>
<keyword evidence="4 17" id="KW-0813">Transport</keyword>
<evidence type="ECO:0000256" key="9">
    <source>
        <dbReference type="ARBA" id="ARBA00023136"/>
    </source>
</evidence>
<evidence type="ECO:0000256" key="12">
    <source>
        <dbReference type="ARBA" id="ARBA00044656"/>
    </source>
</evidence>
<dbReference type="FunFam" id="1.20.1250.20:FF:000218">
    <property type="entry name" value="facilitated trehalose transporter Tret1"/>
    <property type="match status" value="1"/>
</dbReference>
<comment type="catalytic activity">
    <reaction evidence="13">
        <text>D-mannose(out) = D-mannose(in)</text>
        <dbReference type="Rhea" id="RHEA:78391"/>
        <dbReference type="ChEBI" id="CHEBI:4208"/>
    </reaction>
    <physiologicalReaction direction="left-to-right" evidence="13">
        <dbReference type="Rhea" id="RHEA:78392"/>
    </physiologicalReaction>
</comment>
<dbReference type="VEuPathDB" id="FungiDB:SPRG_12978"/>
<evidence type="ECO:0000256" key="1">
    <source>
        <dbReference type="ARBA" id="ARBA00004651"/>
    </source>
</evidence>
<keyword evidence="9 19" id="KW-0472">Membrane</keyword>
<keyword evidence="22" id="KW-1185">Reference proteome</keyword>
<feature type="transmembrane region" description="Helical" evidence="19">
    <location>
        <begin position="33"/>
        <end position="55"/>
    </location>
</feature>
<dbReference type="GeneID" id="24134890"/>
<evidence type="ECO:0000313" key="22">
    <source>
        <dbReference type="Proteomes" id="UP000030745"/>
    </source>
</evidence>
<dbReference type="PANTHER" id="PTHR48020">
    <property type="entry name" value="PROTON MYO-INOSITOL COTRANSPORTER"/>
    <property type="match status" value="1"/>
</dbReference>
<evidence type="ECO:0000256" key="16">
    <source>
        <dbReference type="ARBA" id="ARBA00044780"/>
    </source>
</evidence>
<evidence type="ECO:0000256" key="13">
    <source>
        <dbReference type="ARBA" id="ARBA00044662"/>
    </source>
</evidence>
<dbReference type="RefSeq" id="XP_012208676.1">
    <property type="nucleotide sequence ID" value="XM_012353286.1"/>
</dbReference>
<dbReference type="AlphaFoldDB" id="A0A067C239"/>
<name>A0A067C239_SAPPC</name>
<feature type="region of interest" description="Disordered" evidence="18">
    <location>
        <begin position="484"/>
        <end position="519"/>
    </location>
</feature>
<comment type="catalytic activity">
    <reaction evidence="15">
        <text>D-fructose(out) = D-fructose(in)</text>
        <dbReference type="Rhea" id="RHEA:60372"/>
        <dbReference type="ChEBI" id="CHEBI:37721"/>
    </reaction>
    <physiologicalReaction direction="left-to-right" evidence="15">
        <dbReference type="Rhea" id="RHEA:60373"/>
    </physiologicalReaction>
</comment>
<dbReference type="Pfam" id="PF00083">
    <property type="entry name" value="Sugar_tr"/>
    <property type="match status" value="1"/>
</dbReference>
<evidence type="ECO:0000256" key="19">
    <source>
        <dbReference type="SAM" id="Phobius"/>
    </source>
</evidence>
<dbReference type="SUPFAM" id="SSF103473">
    <property type="entry name" value="MFS general substrate transporter"/>
    <property type="match status" value="1"/>
</dbReference>
<comment type="subcellular location">
    <subcellularLocation>
        <location evidence="1">Cell membrane</location>
        <topology evidence="1">Multi-pass membrane protein</topology>
    </subcellularLocation>
</comment>
<feature type="transmembrane region" description="Helical" evidence="19">
    <location>
        <begin position="278"/>
        <end position="301"/>
    </location>
</feature>
<evidence type="ECO:0000256" key="8">
    <source>
        <dbReference type="ARBA" id="ARBA00022989"/>
    </source>
</evidence>